<dbReference type="Pfam" id="PF20239">
    <property type="entry name" value="DUF6596"/>
    <property type="match status" value="1"/>
</dbReference>
<evidence type="ECO:0000259" key="1">
    <source>
        <dbReference type="Pfam" id="PF20239"/>
    </source>
</evidence>
<name>A0AAU7JBL5_9HYPH</name>
<protein>
    <submittedName>
        <fullName evidence="2">DUF6596 domain-containing protein</fullName>
    </submittedName>
</protein>
<dbReference type="RefSeq" id="WP_406854493.1">
    <property type="nucleotide sequence ID" value="NZ_CP157484.1"/>
</dbReference>
<dbReference type="SUPFAM" id="SSF88946">
    <property type="entry name" value="Sigma2 domain of RNA polymerase sigma factors"/>
    <property type="match status" value="1"/>
</dbReference>
<evidence type="ECO:0000313" key="2">
    <source>
        <dbReference type="EMBL" id="XBO37668.1"/>
    </source>
</evidence>
<dbReference type="InterPro" id="IPR046531">
    <property type="entry name" value="DUF6596"/>
</dbReference>
<dbReference type="PANTHER" id="PTHR47756:SF2">
    <property type="entry name" value="BLL6612 PROTEIN"/>
    <property type="match status" value="1"/>
</dbReference>
<gene>
    <name evidence="2" type="ORF">ABEG18_18340</name>
</gene>
<sequence length="424" mass="45405">MGDDARRSAEGAARASYGRLVAYLAAWSRDVSLAEDALADAFRLALETWPERGAPDRPEAWLLAVARRQMGHAARRRRLRDGLAAELERAADEAQEAANAARDEGDMLPDKRLELLFVCAHPAIEPAARTPLMLQTVLGLDAARIASAFLTSPAAMGQRLVRAKARIREAGVPFERPDAQSWAARLEDVLAAVYAAFGAGWDSALDADPRGRGLAEEALYLGRLLAGLLPNEPEAAGLLALMLHCGARREARRSPAGAFVPLSEQDPALWSAPMIAEAERVLGRAARLGRPGRYQLEAAIQSVHAQRAVTGATRWDALCVLYDGLAALAPTVGVLVGRAAAQGEQAGPDEGLAQLDACAADARDYQPYWAVRAHLLARAGRTAQAREAFERAAGLSEDASVRAFLMERRDALERGPVRKAPAAD</sequence>
<dbReference type="AlphaFoldDB" id="A0AAU7JBL5"/>
<dbReference type="InterPro" id="IPR013324">
    <property type="entry name" value="RNA_pol_sigma_r3/r4-like"/>
</dbReference>
<dbReference type="InterPro" id="IPR013325">
    <property type="entry name" value="RNA_pol_sigma_r2"/>
</dbReference>
<dbReference type="SUPFAM" id="SSF88659">
    <property type="entry name" value="Sigma3 and sigma4 domains of RNA polymerase sigma factors"/>
    <property type="match status" value="1"/>
</dbReference>
<dbReference type="PANTHER" id="PTHR47756">
    <property type="entry name" value="BLL6612 PROTEIN-RELATED"/>
    <property type="match status" value="1"/>
</dbReference>
<dbReference type="GO" id="GO:0003700">
    <property type="term" value="F:DNA-binding transcription factor activity"/>
    <property type="evidence" value="ECO:0007669"/>
    <property type="project" value="InterPro"/>
</dbReference>
<organism evidence="2">
    <name type="scientific">Alsobacter sp. KACC 23698</name>
    <dbReference type="NCBI Taxonomy" id="3149229"/>
    <lineage>
        <taxon>Bacteria</taxon>
        <taxon>Pseudomonadati</taxon>
        <taxon>Pseudomonadota</taxon>
        <taxon>Alphaproteobacteria</taxon>
        <taxon>Hyphomicrobiales</taxon>
        <taxon>Alsobacteraceae</taxon>
        <taxon>Alsobacter</taxon>
    </lineage>
</organism>
<reference evidence="2" key="1">
    <citation type="submission" date="2024-05" db="EMBL/GenBank/DDBJ databases">
        <authorList>
            <person name="Kim S."/>
            <person name="Heo J."/>
            <person name="Choi H."/>
            <person name="Choi Y."/>
            <person name="Kwon S.-W."/>
            <person name="Kim Y."/>
        </authorList>
    </citation>
    <scope>NUCLEOTIDE SEQUENCE</scope>
    <source>
        <strain evidence="2">KACC 23698</strain>
    </source>
</reference>
<accession>A0AAU7JBL5</accession>
<dbReference type="EMBL" id="CP157484">
    <property type="protein sequence ID" value="XBO37668.1"/>
    <property type="molecule type" value="Genomic_DNA"/>
</dbReference>
<feature type="domain" description="DUF6596" evidence="1">
    <location>
        <begin position="185"/>
        <end position="286"/>
    </location>
</feature>
<dbReference type="Gene3D" id="1.10.1740.10">
    <property type="match status" value="1"/>
</dbReference>
<dbReference type="GO" id="GO:0006352">
    <property type="term" value="P:DNA-templated transcription initiation"/>
    <property type="evidence" value="ECO:0007669"/>
    <property type="project" value="InterPro"/>
</dbReference>
<proteinExistence type="predicted"/>